<dbReference type="EMBL" id="JAIOIV010000015">
    <property type="protein sequence ID" value="MBZ0154905.1"/>
    <property type="molecule type" value="Genomic_DNA"/>
</dbReference>
<proteinExistence type="predicted"/>
<dbReference type="AlphaFoldDB" id="A0A953M0A1"/>
<evidence type="ECO:0000313" key="1">
    <source>
        <dbReference type="EMBL" id="MBZ0154905.1"/>
    </source>
</evidence>
<dbReference type="Proteomes" id="UP000705867">
    <property type="component" value="Unassembled WGS sequence"/>
</dbReference>
<gene>
    <name evidence="1" type="ORF">K8I29_01660</name>
</gene>
<protein>
    <submittedName>
        <fullName evidence="1">Uncharacterized protein</fullName>
    </submittedName>
</protein>
<name>A0A953M0A1_9BACT</name>
<comment type="caution">
    <text evidence="1">The sequence shown here is derived from an EMBL/GenBank/DDBJ whole genome shotgun (WGS) entry which is preliminary data.</text>
</comment>
<evidence type="ECO:0000313" key="2">
    <source>
        <dbReference type="Proteomes" id="UP000705867"/>
    </source>
</evidence>
<sequence>MGYLEKSGIKKGKIYQLSSGLSKLFGEAISYVRDKGIDEVRHPEVILEYVKQYGPISNR</sequence>
<reference evidence="1" key="2">
    <citation type="submission" date="2021-08" db="EMBL/GenBank/DDBJ databases">
        <authorList>
            <person name="Dalcin Martins P."/>
        </authorList>
    </citation>
    <scope>NUCLEOTIDE SEQUENCE</scope>
    <source>
        <strain evidence="1">MAG_39</strain>
    </source>
</reference>
<organism evidence="1 2">
    <name type="scientific">Candidatus Nitrobium versatile</name>
    <dbReference type="NCBI Taxonomy" id="2884831"/>
    <lineage>
        <taxon>Bacteria</taxon>
        <taxon>Pseudomonadati</taxon>
        <taxon>Nitrospirota</taxon>
        <taxon>Nitrospiria</taxon>
        <taxon>Nitrospirales</taxon>
        <taxon>Nitrospiraceae</taxon>
        <taxon>Candidatus Nitrobium</taxon>
    </lineage>
</organism>
<accession>A0A953M0A1</accession>
<reference evidence="1" key="1">
    <citation type="journal article" date="2021" name="bioRxiv">
        <title>Unraveling nitrogen, sulfur and carbon metabolic pathways and microbial community transcriptional responses to substrate deprivation and toxicity stresses in a bioreactor mimicking anoxic brackish coastal sediment conditions.</title>
        <authorList>
            <person name="Martins P.D."/>
            <person name="Echeveste M.J."/>
            <person name="Arshad A."/>
            <person name="Kurth J."/>
            <person name="Ouboter H."/>
            <person name="Jetten M.S.M."/>
            <person name="Welte C.U."/>
        </authorList>
    </citation>
    <scope>NUCLEOTIDE SEQUENCE</scope>
    <source>
        <strain evidence="1">MAG_39</strain>
    </source>
</reference>